<dbReference type="EMBL" id="JBHRUH010000011">
    <property type="protein sequence ID" value="MFC3291684.1"/>
    <property type="molecule type" value="Genomic_DNA"/>
</dbReference>
<dbReference type="InterPro" id="IPR050832">
    <property type="entry name" value="Bact_Acetyltransf"/>
</dbReference>
<keyword evidence="1 4" id="KW-0808">Transferase</keyword>
<organism evidence="4 5">
    <name type="scientific">Modicisalibacter luteus</name>
    <dbReference type="NCBI Taxonomy" id="453962"/>
    <lineage>
        <taxon>Bacteria</taxon>
        <taxon>Pseudomonadati</taxon>
        <taxon>Pseudomonadota</taxon>
        <taxon>Gammaproteobacteria</taxon>
        <taxon>Oceanospirillales</taxon>
        <taxon>Halomonadaceae</taxon>
        <taxon>Modicisalibacter</taxon>
    </lineage>
</organism>
<sequence>MACLRPASTADLDALSLLLDGYRQFYAQPGDTHAARAFLVQRLGLSDSHLLVYEDDANQLMGFVQLYPVLSTVSLAPRWILNDLFVDPKARGQGIGRALMQAAAELARDHGVPRLSLSTQTGNGAAQRLYESLGWQRNDAFYGYILDID</sequence>
<evidence type="ECO:0000259" key="3">
    <source>
        <dbReference type="PROSITE" id="PS51186"/>
    </source>
</evidence>
<dbReference type="PROSITE" id="PS51186">
    <property type="entry name" value="GNAT"/>
    <property type="match status" value="1"/>
</dbReference>
<dbReference type="SUPFAM" id="SSF55729">
    <property type="entry name" value="Acyl-CoA N-acyltransferases (Nat)"/>
    <property type="match status" value="1"/>
</dbReference>
<dbReference type="GO" id="GO:0016746">
    <property type="term" value="F:acyltransferase activity"/>
    <property type="evidence" value="ECO:0007669"/>
    <property type="project" value="UniProtKB-KW"/>
</dbReference>
<name>A0ABV7M199_9GAMM</name>
<gene>
    <name evidence="4" type="ORF">ACFOEI_06350</name>
</gene>
<evidence type="ECO:0000256" key="2">
    <source>
        <dbReference type="ARBA" id="ARBA00023315"/>
    </source>
</evidence>
<proteinExistence type="predicted"/>
<accession>A0ABV7M199</accession>
<evidence type="ECO:0000313" key="5">
    <source>
        <dbReference type="Proteomes" id="UP001595640"/>
    </source>
</evidence>
<dbReference type="PANTHER" id="PTHR43877">
    <property type="entry name" value="AMINOALKYLPHOSPHONATE N-ACETYLTRANSFERASE-RELATED-RELATED"/>
    <property type="match status" value="1"/>
</dbReference>
<keyword evidence="2 4" id="KW-0012">Acyltransferase</keyword>
<comment type="caution">
    <text evidence="4">The sequence shown here is derived from an EMBL/GenBank/DDBJ whole genome shotgun (WGS) entry which is preliminary data.</text>
</comment>
<dbReference type="EC" id="2.3.1.-" evidence="4"/>
<dbReference type="Gene3D" id="3.40.630.30">
    <property type="match status" value="1"/>
</dbReference>
<evidence type="ECO:0000313" key="4">
    <source>
        <dbReference type="EMBL" id="MFC3291684.1"/>
    </source>
</evidence>
<evidence type="ECO:0000256" key="1">
    <source>
        <dbReference type="ARBA" id="ARBA00022679"/>
    </source>
</evidence>
<protein>
    <submittedName>
        <fullName evidence="4">GNAT family N-acetyltransferase</fullName>
        <ecNumber evidence="4">2.3.1.-</ecNumber>
    </submittedName>
</protein>
<dbReference type="Pfam" id="PF00583">
    <property type="entry name" value="Acetyltransf_1"/>
    <property type="match status" value="1"/>
</dbReference>
<dbReference type="RefSeq" id="WP_026300514.1">
    <property type="nucleotide sequence ID" value="NZ_BMXD01000005.1"/>
</dbReference>
<dbReference type="InterPro" id="IPR016181">
    <property type="entry name" value="Acyl_CoA_acyltransferase"/>
</dbReference>
<reference evidence="5" key="1">
    <citation type="journal article" date="2019" name="Int. J. Syst. Evol. Microbiol.">
        <title>The Global Catalogue of Microorganisms (GCM) 10K type strain sequencing project: providing services to taxonomists for standard genome sequencing and annotation.</title>
        <authorList>
            <consortium name="The Broad Institute Genomics Platform"/>
            <consortium name="The Broad Institute Genome Sequencing Center for Infectious Disease"/>
            <person name="Wu L."/>
            <person name="Ma J."/>
        </authorList>
    </citation>
    <scope>NUCLEOTIDE SEQUENCE [LARGE SCALE GENOMIC DNA]</scope>
    <source>
        <strain evidence="5">KCTC 12847</strain>
    </source>
</reference>
<dbReference type="Proteomes" id="UP001595640">
    <property type="component" value="Unassembled WGS sequence"/>
</dbReference>
<dbReference type="PANTHER" id="PTHR43877:SF2">
    <property type="entry name" value="AMINOALKYLPHOSPHONATE N-ACETYLTRANSFERASE-RELATED"/>
    <property type="match status" value="1"/>
</dbReference>
<dbReference type="CDD" id="cd04301">
    <property type="entry name" value="NAT_SF"/>
    <property type="match status" value="1"/>
</dbReference>
<keyword evidence="5" id="KW-1185">Reference proteome</keyword>
<dbReference type="InterPro" id="IPR000182">
    <property type="entry name" value="GNAT_dom"/>
</dbReference>
<feature type="domain" description="N-acetyltransferase" evidence="3">
    <location>
        <begin position="2"/>
        <end position="149"/>
    </location>
</feature>